<proteinExistence type="predicted"/>
<dbReference type="EMBL" id="JACIES010000008">
    <property type="protein sequence ID" value="MBB4027089.1"/>
    <property type="molecule type" value="Genomic_DNA"/>
</dbReference>
<dbReference type="GeneID" id="93100094"/>
<keyword evidence="2" id="KW-1185">Reference proteome</keyword>
<evidence type="ECO:0000313" key="2">
    <source>
        <dbReference type="Proteomes" id="UP000546007"/>
    </source>
</evidence>
<reference evidence="1 2" key="1">
    <citation type="submission" date="2020-08" db="EMBL/GenBank/DDBJ databases">
        <title>Genomic Encyclopedia of Type Strains, Phase IV (KMG-IV): sequencing the most valuable type-strain genomes for metagenomic binning, comparative biology and taxonomic classification.</title>
        <authorList>
            <person name="Goeker M."/>
        </authorList>
    </citation>
    <scope>NUCLEOTIDE SEQUENCE [LARGE SCALE GENOMIC DNA]</scope>
    <source>
        <strain evidence="1 2">DSM 105721</strain>
    </source>
</reference>
<protein>
    <submittedName>
        <fullName evidence="1">Uncharacterized protein</fullName>
    </submittedName>
</protein>
<dbReference type="OrthoDB" id="1096396at2"/>
<sequence length="263" mass="28960">MARIKSTNFYQKSGKVANEVFSNLGNGEVGCRAKNSKQAPLNEEQKINASGFSALNAEVRYLNPVLHVTFPRDTNGVKWANRFTSVNKKREGVLTTTKIHPDSPVDPKKKANEEYTSEIDWTKVLFAAGPLLIPSVTVSKANLSREQIIAEKTRLRSLFASLANAETPAVAAEEGEMYSITFTQESAVYEGAYCWADDRIYGVIYSPEDHFALVQQLRDRGENGVTTIVVPSFVKPENIHVYSLAITADGKITSNSVHMTLGA</sequence>
<organism evidence="1 2">
    <name type="scientific">Butyricimonas faecihominis</name>
    <dbReference type="NCBI Taxonomy" id="1472416"/>
    <lineage>
        <taxon>Bacteria</taxon>
        <taxon>Pseudomonadati</taxon>
        <taxon>Bacteroidota</taxon>
        <taxon>Bacteroidia</taxon>
        <taxon>Bacteroidales</taxon>
        <taxon>Odoribacteraceae</taxon>
        <taxon>Butyricimonas</taxon>
    </lineage>
</organism>
<gene>
    <name evidence="1" type="ORF">GGR14_002899</name>
</gene>
<dbReference type="AlphaFoldDB" id="A0A7W6HZ97"/>
<name>A0A7W6HZ97_9BACT</name>
<dbReference type="RefSeq" id="WP_124316519.1">
    <property type="nucleotide sequence ID" value="NZ_AP028155.1"/>
</dbReference>
<evidence type="ECO:0000313" key="1">
    <source>
        <dbReference type="EMBL" id="MBB4027089.1"/>
    </source>
</evidence>
<dbReference type="Proteomes" id="UP000546007">
    <property type="component" value="Unassembled WGS sequence"/>
</dbReference>
<comment type="caution">
    <text evidence="1">The sequence shown here is derived from an EMBL/GenBank/DDBJ whole genome shotgun (WGS) entry which is preliminary data.</text>
</comment>
<accession>A0A7W6HZ97</accession>